<proteinExistence type="predicted"/>
<organism evidence="1 2">
    <name type="scientific">Pseudomonas fluorescens</name>
    <dbReference type="NCBI Taxonomy" id="294"/>
    <lineage>
        <taxon>Bacteria</taxon>
        <taxon>Pseudomonadati</taxon>
        <taxon>Pseudomonadota</taxon>
        <taxon>Gammaproteobacteria</taxon>
        <taxon>Pseudomonadales</taxon>
        <taxon>Pseudomonadaceae</taxon>
        <taxon>Pseudomonas</taxon>
    </lineage>
</organism>
<accession>A0A5E7VM40</accession>
<dbReference type="AlphaFoldDB" id="A0A5E7VM40"/>
<evidence type="ECO:0000313" key="1">
    <source>
        <dbReference type="EMBL" id="VVQ23793.1"/>
    </source>
</evidence>
<reference evidence="1 2" key="1">
    <citation type="submission" date="2019-09" db="EMBL/GenBank/DDBJ databases">
        <authorList>
            <person name="Chandra G."/>
            <person name="Truman W A."/>
        </authorList>
    </citation>
    <scope>NUCLEOTIDE SEQUENCE [LARGE SCALE GENOMIC DNA]</scope>
    <source>
        <strain evidence="1">PS938</strain>
    </source>
</reference>
<protein>
    <submittedName>
        <fullName evidence="1">Uncharacterized protein</fullName>
    </submittedName>
</protein>
<sequence length="50" mass="5256">MATTTGYLVRSSGVGDYSLLIGRLHVSLVQVSISGCDDLCLNSHVTLCSL</sequence>
<dbReference type="EMBL" id="CABVJE010000032">
    <property type="protein sequence ID" value="VVQ23793.1"/>
    <property type="molecule type" value="Genomic_DNA"/>
</dbReference>
<dbReference type="Proteomes" id="UP000327191">
    <property type="component" value="Unassembled WGS sequence"/>
</dbReference>
<gene>
    <name evidence="1" type="ORF">PS938_05475</name>
</gene>
<name>A0A5E7VM40_PSEFL</name>
<evidence type="ECO:0000313" key="2">
    <source>
        <dbReference type="Proteomes" id="UP000327191"/>
    </source>
</evidence>